<proteinExistence type="predicted"/>
<dbReference type="Proteomes" id="UP000653305">
    <property type="component" value="Unassembled WGS sequence"/>
</dbReference>
<comment type="caution">
    <text evidence="2">The sequence shown here is derived from an EMBL/GenBank/DDBJ whole genome shotgun (WGS) entry which is preliminary data.</text>
</comment>
<organism evidence="2 3">
    <name type="scientific">Phtheirospermum japonicum</name>
    <dbReference type="NCBI Taxonomy" id="374723"/>
    <lineage>
        <taxon>Eukaryota</taxon>
        <taxon>Viridiplantae</taxon>
        <taxon>Streptophyta</taxon>
        <taxon>Embryophyta</taxon>
        <taxon>Tracheophyta</taxon>
        <taxon>Spermatophyta</taxon>
        <taxon>Magnoliopsida</taxon>
        <taxon>eudicotyledons</taxon>
        <taxon>Gunneridae</taxon>
        <taxon>Pentapetalae</taxon>
        <taxon>asterids</taxon>
        <taxon>lamiids</taxon>
        <taxon>Lamiales</taxon>
        <taxon>Orobanchaceae</taxon>
        <taxon>Orobanchaceae incertae sedis</taxon>
        <taxon>Phtheirospermum</taxon>
    </lineage>
</organism>
<protein>
    <submittedName>
        <fullName evidence="2">Uncharacterized protein</fullName>
    </submittedName>
</protein>
<evidence type="ECO:0000256" key="1">
    <source>
        <dbReference type="SAM" id="MobiDB-lite"/>
    </source>
</evidence>
<evidence type="ECO:0000313" key="3">
    <source>
        <dbReference type="Proteomes" id="UP000653305"/>
    </source>
</evidence>
<dbReference type="PANTHER" id="PTHR34194:SF2">
    <property type="entry name" value="F14J8.16 PROTEIN"/>
    <property type="match status" value="1"/>
</dbReference>
<feature type="region of interest" description="Disordered" evidence="1">
    <location>
        <begin position="167"/>
        <end position="258"/>
    </location>
</feature>
<feature type="compositionally biased region" description="Basic and acidic residues" evidence="1">
    <location>
        <begin position="237"/>
        <end position="255"/>
    </location>
</feature>
<feature type="compositionally biased region" description="Basic and acidic residues" evidence="1">
    <location>
        <begin position="201"/>
        <end position="227"/>
    </location>
</feature>
<sequence length="414" mass="48455">MEDYFNNHDVLNDIRRLKKNHKDLGNEWDVLKDRVEDKRIQPDYQRMLRLVLGKADEMYQQPQRKRKRDNNITTNDIDDEDDELEHEERRRKMKHCAKRLDDQRGPNVRIRACDKGKNVVGGDHDEVSRIYNEGLYQEQNRNVGVDQDRPVTKKRLGMQRRVRWKDLVDGDNEDTMPKVRVDSQNLSRENGPGNNPPVGKRVVDQVRPSKKDNGLLRRKNVRLDGRNVKAQSSRKRAPCDIRDARVEKSSNKGGDDDVEILDDDAFRAVNSFVPSKTFHDESMESDENMDFHHVGSMNSASDAFRKQVVDVLKKPFDKEELKTLRKDVQDGSYYRHFPDLKKKLARSRNKRGKCLNILRGFLFWVQNVAQEGAFEPWRDSQCLAVMPRSPENFPPPQSTNLNRAKESKQRKILK</sequence>
<gene>
    <name evidence="2" type="ORF">PHJA_001966400</name>
</gene>
<keyword evidence="3" id="KW-1185">Reference proteome</keyword>
<dbReference type="PANTHER" id="PTHR34194">
    <property type="entry name" value="F14J8.16 PROTEIN"/>
    <property type="match status" value="1"/>
</dbReference>
<dbReference type="OrthoDB" id="914237at2759"/>
<feature type="region of interest" description="Disordered" evidence="1">
    <location>
        <begin position="388"/>
        <end position="414"/>
    </location>
</feature>
<dbReference type="EMBL" id="BMAC01000520">
    <property type="protein sequence ID" value="GFP98224.1"/>
    <property type="molecule type" value="Genomic_DNA"/>
</dbReference>
<feature type="compositionally biased region" description="Basic and acidic residues" evidence="1">
    <location>
        <begin position="403"/>
        <end position="414"/>
    </location>
</feature>
<feature type="compositionally biased region" description="Acidic residues" evidence="1">
    <location>
        <begin position="76"/>
        <end position="85"/>
    </location>
</feature>
<accession>A0A830CQ07</accession>
<reference evidence="2" key="1">
    <citation type="submission" date="2020-07" db="EMBL/GenBank/DDBJ databases">
        <title>Ethylene signaling mediates host invasion by parasitic plants.</title>
        <authorList>
            <person name="Yoshida S."/>
        </authorList>
    </citation>
    <scope>NUCLEOTIDE SEQUENCE</scope>
    <source>
        <strain evidence="2">Okayama</strain>
    </source>
</reference>
<dbReference type="AlphaFoldDB" id="A0A830CQ07"/>
<feature type="region of interest" description="Disordered" evidence="1">
    <location>
        <begin position="59"/>
        <end position="85"/>
    </location>
</feature>
<name>A0A830CQ07_9LAMI</name>
<evidence type="ECO:0000313" key="2">
    <source>
        <dbReference type="EMBL" id="GFP98224.1"/>
    </source>
</evidence>